<evidence type="ECO:0000259" key="2">
    <source>
        <dbReference type="Pfam" id="PF25607"/>
    </source>
</evidence>
<dbReference type="PANTHER" id="PTHR40940">
    <property type="entry name" value="PROTEIN BATD-RELATED"/>
    <property type="match status" value="1"/>
</dbReference>
<keyword evidence="1" id="KW-0472">Membrane</keyword>
<reference evidence="3" key="1">
    <citation type="submission" date="2020-01" db="EMBL/GenBank/DDBJ databases">
        <authorList>
            <person name="Meier V. D."/>
            <person name="Meier V D."/>
        </authorList>
    </citation>
    <scope>NUCLEOTIDE SEQUENCE</scope>
    <source>
        <strain evidence="3">HLG_WM_MAG_08</strain>
    </source>
</reference>
<evidence type="ECO:0000256" key="1">
    <source>
        <dbReference type="SAM" id="Phobius"/>
    </source>
</evidence>
<gene>
    <name evidence="3" type="ORF">HELGO_WM69938</name>
</gene>
<name>A0A6S6SET8_9GAMM</name>
<keyword evidence="1" id="KW-0812">Transmembrane</keyword>
<dbReference type="Pfam" id="PF25607">
    <property type="entry name" value="DUF7939"/>
    <property type="match status" value="1"/>
</dbReference>
<keyword evidence="1" id="KW-1133">Transmembrane helix</keyword>
<dbReference type="EMBL" id="CACVAV010000028">
    <property type="protein sequence ID" value="CAA6801812.1"/>
    <property type="molecule type" value="Genomic_DNA"/>
</dbReference>
<feature type="transmembrane region" description="Helical" evidence="1">
    <location>
        <begin position="456"/>
        <end position="474"/>
    </location>
</feature>
<proteinExistence type="predicted"/>
<dbReference type="InterPro" id="IPR025738">
    <property type="entry name" value="BatD"/>
</dbReference>
<sequence>MIFRNLSRQLLVLCRYIGVLVFFLLPPLVMAADIFVLPDRNPVDAHQSFTLTFSMTEEPNGNPDFSALDKNFDILSTSSRTNVQVVNGVSSKEIVWRVRLYPRTTGTLVIPSIPFGSDSSPASQITVDVNVATDDMPRDSVLVELEVDTQEPYVQQQFIVTQRMLHSVELQPGGASMSHPEVGEGKALVQQLGKVTNRTLNRKGIQYKVSERRYAVFPQTSGELTFRPTIFQGIVKEPGAQRRNVPIPFGMMSGRQIRRFSEALTLNVKGQPAGVKGTWLPANSLSLNVHWETPPELFKTGEPVTLTIAVIADGLMAEQLPEIQLALPKGIKGYSNQPELRNDYQGGSLVGTRQERWILIGTAPGEYTLPALNVAWWNLGTEKAESAFAEAREITVTGEVSATTEAELNAKALVPEDTGPVGQAGSESEEAITPAQELLAEQDDDVAVSDKEKSHWLWLFAIGLLLLILLGILYKRRANEKALESDQRFQAPGINYYDQLERACRGNDAQKAYDALVGWVREDLQLSPPTLAQLRQEVKMSFRQSIDELSMVLYAQQAGEWRGADMWKEVQGFYHDQQAAKKKVMNDLLSLHPD</sequence>
<dbReference type="Pfam" id="PF13584">
    <property type="entry name" value="BatD"/>
    <property type="match status" value="1"/>
</dbReference>
<evidence type="ECO:0000313" key="3">
    <source>
        <dbReference type="EMBL" id="CAA6801812.1"/>
    </source>
</evidence>
<dbReference type="AlphaFoldDB" id="A0A6S6SET8"/>
<feature type="domain" description="DUF7939" evidence="2">
    <location>
        <begin position="496"/>
        <end position="573"/>
    </location>
</feature>
<dbReference type="InterPro" id="IPR057699">
    <property type="entry name" value="DUF7939"/>
</dbReference>
<organism evidence="3">
    <name type="scientific">uncultured Thiotrichaceae bacterium</name>
    <dbReference type="NCBI Taxonomy" id="298394"/>
    <lineage>
        <taxon>Bacteria</taxon>
        <taxon>Pseudomonadati</taxon>
        <taxon>Pseudomonadota</taxon>
        <taxon>Gammaproteobacteria</taxon>
        <taxon>Thiotrichales</taxon>
        <taxon>Thiotrichaceae</taxon>
        <taxon>environmental samples</taxon>
    </lineage>
</organism>
<dbReference type="PANTHER" id="PTHR40940:SF1">
    <property type="entry name" value="PROTEIN BATD"/>
    <property type="match status" value="1"/>
</dbReference>
<protein>
    <recommendedName>
        <fullName evidence="2">DUF7939 domain-containing protein</fullName>
    </recommendedName>
</protein>
<accession>A0A6S6SET8</accession>